<dbReference type="RefSeq" id="WP_119911679.1">
    <property type="nucleotide sequence ID" value="NZ_QZCH01000022.1"/>
</dbReference>
<proteinExistence type="predicted"/>
<dbReference type="GO" id="GO:0009231">
    <property type="term" value="P:riboflavin biosynthetic process"/>
    <property type="evidence" value="ECO:0007669"/>
    <property type="project" value="InterPro"/>
</dbReference>
<dbReference type="SUPFAM" id="SSF53597">
    <property type="entry name" value="Dihydrofolate reductase-like"/>
    <property type="match status" value="1"/>
</dbReference>
<evidence type="ECO:0000313" key="3">
    <source>
        <dbReference type="Proteomes" id="UP000283255"/>
    </source>
</evidence>
<name>A0A418YC31_9GAMM</name>
<dbReference type="EMBL" id="QZCH01000022">
    <property type="protein sequence ID" value="RJG42018.1"/>
    <property type="molecule type" value="Genomic_DNA"/>
</dbReference>
<keyword evidence="3" id="KW-1185">Reference proteome</keyword>
<dbReference type="InterPro" id="IPR050765">
    <property type="entry name" value="Riboflavin_Biosynth_HTPR"/>
</dbReference>
<accession>A0A418YC31</accession>
<dbReference type="OrthoDB" id="9782335at2"/>
<evidence type="ECO:0000259" key="1">
    <source>
        <dbReference type="Pfam" id="PF01872"/>
    </source>
</evidence>
<dbReference type="Gene3D" id="3.40.430.10">
    <property type="entry name" value="Dihydrofolate Reductase, subunit A"/>
    <property type="match status" value="1"/>
</dbReference>
<dbReference type="GO" id="GO:0008703">
    <property type="term" value="F:5-amino-6-(5-phosphoribosylamino)uracil reductase activity"/>
    <property type="evidence" value="ECO:0007669"/>
    <property type="project" value="InterPro"/>
</dbReference>
<dbReference type="AlphaFoldDB" id="A0A418YC31"/>
<dbReference type="InterPro" id="IPR002734">
    <property type="entry name" value="RibDG_C"/>
</dbReference>
<protein>
    <submittedName>
        <fullName evidence="2">Dihydrofolate reductase</fullName>
    </submittedName>
</protein>
<reference evidence="2 3" key="1">
    <citation type="submission" date="2018-09" db="EMBL/GenBank/DDBJ databases">
        <authorList>
            <person name="Wang F."/>
        </authorList>
    </citation>
    <scope>NUCLEOTIDE SEQUENCE [LARGE SCALE GENOMIC DNA]</scope>
    <source>
        <strain evidence="2 3">PLHSC7-2</strain>
    </source>
</reference>
<comment type="caution">
    <text evidence="2">The sequence shown here is derived from an EMBL/GenBank/DDBJ whole genome shotgun (WGS) entry which is preliminary data.</text>
</comment>
<reference evidence="2 3" key="2">
    <citation type="submission" date="2019-01" db="EMBL/GenBank/DDBJ databases">
        <title>Motilimonas pumilus sp. nov., isolated from the gut of sea cucumber (Apostichopus japonicus).</title>
        <authorList>
            <person name="Wang F.-Q."/>
            <person name="Ren L.-H."/>
            <person name="Lin Y.-W."/>
            <person name="Sun G.-H."/>
            <person name="Du Z.-J."/>
            <person name="Zhao J.-X."/>
            <person name="Liu X.-J."/>
            <person name="Liu L.-J."/>
        </authorList>
    </citation>
    <scope>NUCLEOTIDE SEQUENCE [LARGE SCALE GENOMIC DNA]</scope>
    <source>
        <strain evidence="2 3">PLHSC7-2</strain>
    </source>
</reference>
<dbReference type="InterPro" id="IPR024072">
    <property type="entry name" value="DHFR-like_dom_sf"/>
</dbReference>
<dbReference type="Pfam" id="PF01872">
    <property type="entry name" value="RibD_C"/>
    <property type="match status" value="1"/>
</dbReference>
<organism evidence="2 3">
    <name type="scientific">Motilimonas pumila</name>
    <dbReference type="NCBI Taxonomy" id="2303987"/>
    <lineage>
        <taxon>Bacteria</taxon>
        <taxon>Pseudomonadati</taxon>
        <taxon>Pseudomonadota</taxon>
        <taxon>Gammaproteobacteria</taxon>
        <taxon>Alteromonadales</taxon>
        <taxon>Alteromonadales genera incertae sedis</taxon>
        <taxon>Motilimonas</taxon>
    </lineage>
</organism>
<gene>
    <name evidence="2" type="ORF">D1Z90_15400</name>
</gene>
<dbReference type="PANTHER" id="PTHR38011">
    <property type="entry name" value="DIHYDROFOLATE REDUCTASE FAMILY PROTEIN (AFU_ORTHOLOGUE AFUA_8G06820)"/>
    <property type="match status" value="1"/>
</dbReference>
<dbReference type="Proteomes" id="UP000283255">
    <property type="component" value="Unassembled WGS sequence"/>
</dbReference>
<evidence type="ECO:0000313" key="2">
    <source>
        <dbReference type="EMBL" id="RJG42018.1"/>
    </source>
</evidence>
<sequence>MKKHVFIATSLDGYIADSNNQIDWLHDIDNPTGDDCGFSQFIAGVDAIVMGRNTFETVAGFDCEWPYPVPVFVCSRSLTHVPDELTEKACILSGTAEEICQQLALQGFDNLYVDGGNLIQQFLRAGLIDEMTISTLPILLGAGTSLFGELTEPMKFRHIKTQCYLGAIVSSQYLKET</sequence>
<dbReference type="PANTHER" id="PTHR38011:SF11">
    <property type="entry name" value="2,5-DIAMINO-6-RIBOSYLAMINO-4(3H)-PYRIMIDINONE 5'-PHOSPHATE REDUCTASE"/>
    <property type="match status" value="1"/>
</dbReference>
<feature type="domain" description="Bacterial bifunctional deaminase-reductase C-terminal" evidence="1">
    <location>
        <begin position="5"/>
        <end position="158"/>
    </location>
</feature>